<dbReference type="Proteomes" id="UP000315167">
    <property type="component" value="Unassembled WGS sequence"/>
</dbReference>
<gene>
    <name evidence="2" type="ORF">IP90_02346</name>
</gene>
<dbReference type="OrthoDB" id="5636356at2"/>
<dbReference type="PROSITE" id="PS50943">
    <property type="entry name" value="HTH_CROC1"/>
    <property type="match status" value="1"/>
</dbReference>
<sequence>MNDERQEFSQRLAEAMERAGYEPRPGVLHKVFNSRYNGVSVTQMTTSRWLKGKAIPEQDKLQVLADLFGVEPQVLRFGKARKGGRIAEAQAAWPTGVGARERQIIDAFLALPPKRRELVGELVSALVEATK</sequence>
<protein>
    <recommendedName>
        <fullName evidence="1">HTH cro/C1-type domain-containing protein</fullName>
    </recommendedName>
</protein>
<feature type="domain" description="HTH cro/C1-type" evidence="1">
    <location>
        <begin position="47"/>
        <end position="75"/>
    </location>
</feature>
<dbReference type="RefSeq" id="WP_144899834.1">
    <property type="nucleotide sequence ID" value="NZ_VLKN01000005.1"/>
</dbReference>
<evidence type="ECO:0000313" key="2">
    <source>
        <dbReference type="EMBL" id="TWI01786.1"/>
    </source>
</evidence>
<evidence type="ECO:0000313" key="3">
    <source>
        <dbReference type="Proteomes" id="UP000315167"/>
    </source>
</evidence>
<dbReference type="CDD" id="cd00093">
    <property type="entry name" value="HTH_XRE"/>
    <property type="match status" value="1"/>
</dbReference>
<dbReference type="InterPro" id="IPR010982">
    <property type="entry name" value="Lambda_DNA-bd_dom_sf"/>
</dbReference>
<dbReference type="EMBL" id="VLKN01000005">
    <property type="protein sequence ID" value="TWI01786.1"/>
    <property type="molecule type" value="Genomic_DNA"/>
</dbReference>
<proteinExistence type="predicted"/>
<keyword evidence="3" id="KW-1185">Reference proteome</keyword>
<name>A0A562L2P4_9GAMM</name>
<organism evidence="2 3">
    <name type="scientific">Luteimonas cucumeris</name>
    <dbReference type="NCBI Taxonomy" id="985012"/>
    <lineage>
        <taxon>Bacteria</taxon>
        <taxon>Pseudomonadati</taxon>
        <taxon>Pseudomonadota</taxon>
        <taxon>Gammaproteobacteria</taxon>
        <taxon>Lysobacterales</taxon>
        <taxon>Lysobacteraceae</taxon>
        <taxon>Luteimonas</taxon>
    </lineage>
</organism>
<evidence type="ECO:0000259" key="1">
    <source>
        <dbReference type="PROSITE" id="PS50943"/>
    </source>
</evidence>
<reference evidence="2 3" key="1">
    <citation type="journal article" date="2015" name="Stand. Genomic Sci.">
        <title>Genomic Encyclopedia of Bacterial and Archaeal Type Strains, Phase III: the genomes of soil and plant-associated and newly described type strains.</title>
        <authorList>
            <person name="Whitman W.B."/>
            <person name="Woyke T."/>
            <person name="Klenk H.P."/>
            <person name="Zhou Y."/>
            <person name="Lilburn T.G."/>
            <person name="Beck B.J."/>
            <person name="De Vos P."/>
            <person name="Vandamme P."/>
            <person name="Eisen J.A."/>
            <person name="Garrity G."/>
            <person name="Hugenholtz P."/>
            <person name="Kyrpides N.C."/>
        </authorList>
    </citation>
    <scope>NUCLEOTIDE SEQUENCE [LARGE SCALE GENOMIC DNA]</scope>
    <source>
        <strain evidence="2 3">CGMCC 1.10821</strain>
    </source>
</reference>
<accession>A0A562L2P4</accession>
<dbReference type="GO" id="GO:0003677">
    <property type="term" value="F:DNA binding"/>
    <property type="evidence" value="ECO:0007669"/>
    <property type="project" value="InterPro"/>
</dbReference>
<dbReference type="Gene3D" id="1.10.260.40">
    <property type="entry name" value="lambda repressor-like DNA-binding domains"/>
    <property type="match status" value="1"/>
</dbReference>
<dbReference type="AlphaFoldDB" id="A0A562L2P4"/>
<dbReference type="InterPro" id="IPR001387">
    <property type="entry name" value="Cro/C1-type_HTH"/>
</dbReference>
<comment type="caution">
    <text evidence="2">The sequence shown here is derived from an EMBL/GenBank/DDBJ whole genome shotgun (WGS) entry which is preliminary data.</text>
</comment>